<dbReference type="SUPFAM" id="SSF46785">
    <property type="entry name" value="Winged helix' DNA-binding domain"/>
    <property type="match status" value="1"/>
</dbReference>
<dbReference type="EMBL" id="RQVS01000005">
    <property type="protein sequence ID" value="RRJ87227.1"/>
    <property type="molecule type" value="Genomic_DNA"/>
</dbReference>
<gene>
    <name evidence="2" type="ORF">EG850_05265</name>
</gene>
<accession>A0A3P3VY50</accession>
<organism evidence="2 3">
    <name type="scientific">Gulosibacter macacae</name>
    <dbReference type="NCBI Taxonomy" id="2488791"/>
    <lineage>
        <taxon>Bacteria</taxon>
        <taxon>Bacillati</taxon>
        <taxon>Actinomycetota</taxon>
        <taxon>Actinomycetes</taxon>
        <taxon>Micrococcales</taxon>
        <taxon>Microbacteriaceae</taxon>
        <taxon>Gulosibacter</taxon>
    </lineage>
</organism>
<name>A0A3P3VY50_9MICO</name>
<evidence type="ECO:0000313" key="3">
    <source>
        <dbReference type="Proteomes" id="UP000274391"/>
    </source>
</evidence>
<proteinExistence type="predicted"/>
<dbReference type="AlphaFoldDB" id="A0A3P3VY50"/>
<comment type="caution">
    <text evidence="2">The sequence shown here is derived from an EMBL/GenBank/DDBJ whole genome shotgun (WGS) entry which is preliminary data.</text>
</comment>
<reference evidence="2 3" key="1">
    <citation type="submission" date="2018-11" db="EMBL/GenBank/DDBJ databases">
        <title>YIM 102482-1 draft genome.</title>
        <authorList>
            <person name="Li G."/>
            <person name="Jiang Y."/>
        </authorList>
    </citation>
    <scope>NUCLEOTIDE SEQUENCE [LARGE SCALE GENOMIC DNA]</scope>
    <source>
        <strain evidence="2 3">YIM 102482-1</strain>
    </source>
</reference>
<protein>
    <recommendedName>
        <fullName evidence="4">Transcriptional regulator HTH-type FeoC domain-containing protein</fullName>
    </recommendedName>
</protein>
<feature type="region of interest" description="Disordered" evidence="1">
    <location>
        <begin position="88"/>
        <end position="113"/>
    </location>
</feature>
<dbReference type="Gene3D" id="1.10.10.10">
    <property type="entry name" value="Winged helix-like DNA-binding domain superfamily/Winged helix DNA-binding domain"/>
    <property type="match status" value="1"/>
</dbReference>
<dbReference type="Proteomes" id="UP000274391">
    <property type="component" value="Unassembled WGS sequence"/>
</dbReference>
<evidence type="ECO:0000256" key="1">
    <source>
        <dbReference type="SAM" id="MobiDB-lite"/>
    </source>
</evidence>
<evidence type="ECO:0000313" key="2">
    <source>
        <dbReference type="EMBL" id="RRJ87227.1"/>
    </source>
</evidence>
<evidence type="ECO:0008006" key="4">
    <source>
        <dbReference type="Google" id="ProtNLM"/>
    </source>
</evidence>
<sequence length="113" mass="11550">MTVNDMDAATTSTTSAPVGGPMRRVLAAITDGATSRREIVDRTQLSAPLVDAIIDELLRLGRLGAEQLAGGCPTNGCGSCPMSRADRSAGCVSAGSSAPRGPVALTLRQRPNL</sequence>
<dbReference type="InterPro" id="IPR036390">
    <property type="entry name" value="WH_DNA-bd_sf"/>
</dbReference>
<dbReference type="InterPro" id="IPR036388">
    <property type="entry name" value="WH-like_DNA-bd_sf"/>
</dbReference>
<keyword evidence="3" id="KW-1185">Reference proteome</keyword>
<dbReference type="OrthoDB" id="3733984at2"/>
<dbReference type="RefSeq" id="WP_124971023.1">
    <property type="nucleotide sequence ID" value="NZ_RQVS01000005.1"/>
</dbReference>